<sequence>MVNREFNYAEKNGVGSDIMFNTDTSSLTTANPPSSTFEHHKFGSAPSEYDGFLSAPNLDQGVRQLFMPDQSFSSQTSSPSIPTIEEHRPKEATSGEFINDQEHLDRITMEVESRLINLGIDPHAKRLDQKLMDSARLSLHLARSRIIKNNDGYKRLYDRIKAKVDAHAAQLPRRKHARLSAENLIN</sequence>
<feature type="compositionally biased region" description="Low complexity" evidence="1">
    <location>
        <begin position="70"/>
        <end position="83"/>
    </location>
</feature>
<accession>A0A6H5G192</accession>
<protein>
    <submittedName>
        <fullName evidence="2">Uncharacterized protein</fullName>
    </submittedName>
</protein>
<dbReference type="EMBL" id="CADCXU010003287">
    <property type="protein sequence ID" value="CAA9995327.1"/>
    <property type="molecule type" value="Genomic_DNA"/>
</dbReference>
<organism evidence="2 3">
    <name type="scientific">Nesidiocoris tenuis</name>
    <dbReference type="NCBI Taxonomy" id="355587"/>
    <lineage>
        <taxon>Eukaryota</taxon>
        <taxon>Metazoa</taxon>
        <taxon>Ecdysozoa</taxon>
        <taxon>Arthropoda</taxon>
        <taxon>Hexapoda</taxon>
        <taxon>Insecta</taxon>
        <taxon>Pterygota</taxon>
        <taxon>Neoptera</taxon>
        <taxon>Paraneoptera</taxon>
        <taxon>Hemiptera</taxon>
        <taxon>Heteroptera</taxon>
        <taxon>Panheteroptera</taxon>
        <taxon>Cimicomorpha</taxon>
        <taxon>Miridae</taxon>
        <taxon>Dicyphina</taxon>
        <taxon>Nesidiocoris</taxon>
    </lineage>
</organism>
<evidence type="ECO:0000256" key="1">
    <source>
        <dbReference type="SAM" id="MobiDB-lite"/>
    </source>
</evidence>
<evidence type="ECO:0000313" key="3">
    <source>
        <dbReference type="Proteomes" id="UP000479000"/>
    </source>
</evidence>
<dbReference type="AlphaFoldDB" id="A0A6H5G192"/>
<reference evidence="2 3" key="1">
    <citation type="submission" date="2020-02" db="EMBL/GenBank/DDBJ databases">
        <authorList>
            <person name="Ferguson B K."/>
        </authorList>
    </citation>
    <scope>NUCLEOTIDE SEQUENCE [LARGE SCALE GENOMIC DNA]</scope>
</reference>
<name>A0A6H5G192_9HEMI</name>
<gene>
    <name evidence="2" type="ORF">NTEN_LOCUS2118</name>
</gene>
<evidence type="ECO:0000313" key="2">
    <source>
        <dbReference type="EMBL" id="CAA9995327.1"/>
    </source>
</evidence>
<proteinExistence type="predicted"/>
<dbReference type="Proteomes" id="UP000479000">
    <property type="component" value="Unassembled WGS sequence"/>
</dbReference>
<keyword evidence="3" id="KW-1185">Reference proteome</keyword>
<feature type="region of interest" description="Disordered" evidence="1">
    <location>
        <begin position="70"/>
        <end position="89"/>
    </location>
</feature>